<dbReference type="PANTHER" id="PTHR21198">
    <property type="entry name" value="GLUTAMATE RACEMASE"/>
    <property type="match status" value="1"/>
</dbReference>
<evidence type="ECO:0000256" key="2">
    <source>
        <dbReference type="ARBA" id="ARBA00023235"/>
    </source>
</evidence>
<dbReference type="GO" id="GO:0047661">
    <property type="term" value="F:amino-acid racemase activity"/>
    <property type="evidence" value="ECO:0007669"/>
    <property type="project" value="InterPro"/>
</dbReference>
<dbReference type="InterPro" id="IPR033134">
    <property type="entry name" value="Asp/Glu_racemase_AS_2"/>
</dbReference>
<dbReference type="EMBL" id="AHFB01000132">
    <property type="protein sequence ID" value="EOO25856.1"/>
    <property type="molecule type" value="Genomic_DNA"/>
</dbReference>
<dbReference type="Gene3D" id="3.40.50.1860">
    <property type="match status" value="2"/>
</dbReference>
<dbReference type="InterPro" id="IPR004380">
    <property type="entry name" value="Asp_race"/>
</dbReference>
<dbReference type="RefSeq" id="WP_016112002.1">
    <property type="nucleotide sequence ID" value="NZ_KB976193.1"/>
</dbReference>
<dbReference type="Proteomes" id="UP000014018">
    <property type="component" value="Unassembled WGS sequence"/>
</dbReference>
<reference evidence="3 4" key="1">
    <citation type="submission" date="2012-12" db="EMBL/GenBank/DDBJ databases">
        <title>The Genome Sequence of Bacillus cereus VD133.</title>
        <authorList>
            <consortium name="The Broad Institute Genome Sequencing Platform"/>
            <consortium name="The Broad Institute Genome Sequencing Center for Infectious Disease"/>
            <person name="Feldgarden M."/>
            <person name="Van der Auwera G.A."/>
            <person name="Mahillon J."/>
            <person name="Duprez V."/>
            <person name="Timmery S."/>
            <person name="Mattelet C."/>
            <person name="Dierick K."/>
            <person name="Sun M."/>
            <person name="Yu Z."/>
            <person name="Zhu L."/>
            <person name="Hu X."/>
            <person name="Shank E.B."/>
            <person name="Swiecicka I."/>
            <person name="Hansen B.M."/>
            <person name="Andrup L."/>
            <person name="Walker B."/>
            <person name="Young S.K."/>
            <person name="Zeng Q."/>
            <person name="Gargeya S."/>
            <person name="Fitzgerald M."/>
            <person name="Haas B."/>
            <person name="Abouelleil A."/>
            <person name="Alvarado L."/>
            <person name="Arachchi H.M."/>
            <person name="Berlin A.M."/>
            <person name="Chapman S.B."/>
            <person name="Dewar J."/>
            <person name="Goldberg J."/>
            <person name="Griggs A."/>
            <person name="Gujja S."/>
            <person name="Hansen M."/>
            <person name="Howarth C."/>
            <person name="Imamovic A."/>
            <person name="Larimer J."/>
            <person name="McCowan C."/>
            <person name="Murphy C."/>
            <person name="Neiman D."/>
            <person name="Pearson M."/>
            <person name="Priest M."/>
            <person name="Roberts A."/>
            <person name="Saif S."/>
            <person name="Shea T."/>
            <person name="Sisk P."/>
            <person name="Sykes S."/>
            <person name="Wortman J."/>
            <person name="Nusbaum C."/>
            <person name="Birren B."/>
        </authorList>
    </citation>
    <scope>NUCLEOTIDE SEQUENCE [LARGE SCALE GENOMIC DNA]</scope>
    <source>
        <strain evidence="3 4">VD133</strain>
    </source>
</reference>
<dbReference type="AlphaFoldDB" id="A0A9W5PKY5"/>
<organism evidence="3 4">
    <name type="scientific">Bacillus cereus VD133</name>
    <dbReference type="NCBI Taxonomy" id="1053233"/>
    <lineage>
        <taxon>Bacteria</taxon>
        <taxon>Bacillati</taxon>
        <taxon>Bacillota</taxon>
        <taxon>Bacilli</taxon>
        <taxon>Bacillales</taxon>
        <taxon>Bacillaceae</taxon>
        <taxon>Bacillus</taxon>
        <taxon>Bacillus cereus group</taxon>
    </lineage>
</organism>
<dbReference type="SUPFAM" id="SSF53681">
    <property type="entry name" value="Aspartate/glutamate racemase"/>
    <property type="match status" value="2"/>
</dbReference>
<dbReference type="InterPro" id="IPR018187">
    <property type="entry name" value="Asp/Glu_racemase_AS_1"/>
</dbReference>
<evidence type="ECO:0000313" key="4">
    <source>
        <dbReference type="Proteomes" id="UP000014018"/>
    </source>
</evidence>
<comment type="similarity">
    <text evidence="1">Belongs to the aspartate/glutamate racemases family.</text>
</comment>
<dbReference type="PROSITE" id="PS00924">
    <property type="entry name" value="ASP_GLU_RACEMASE_2"/>
    <property type="match status" value="1"/>
</dbReference>
<proteinExistence type="inferred from homology"/>
<accession>A0A9W5PKY5</accession>
<protein>
    <submittedName>
        <fullName evidence="3">Aspartate racemase</fullName>
    </submittedName>
</protein>
<gene>
    <name evidence="3" type="ORF">IIU_06067</name>
</gene>
<evidence type="ECO:0000313" key="3">
    <source>
        <dbReference type="EMBL" id="EOO25856.1"/>
    </source>
</evidence>
<dbReference type="InterPro" id="IPR015942">
    <property type="entry name" value="Asp/Glu/hydantoin_racemase"/>
</dbReference>
<comment type="caution">
    <text evidence="3">The sequence shown here is derived from an EMBL/GenBank/DDBJ whole genome shotgun (WGS) entry which is preliminary data.</text>
</comment>
<dbReference type="PROSITE" id="PS00923">
    <property type="entry name" value="ASP_GLU_RACEMASE_1"/>
    <property type="match status" value="1"/>
</dbReference>
<name>A0A9W5PKY5_BACCE</name>
<dbReference type="NCBIfam" id="TIGR00035">
    <property type="entry name" value="asp_race"/>
    <property type="match status" value="1"/>
</dbReference>
<sequence length="237" mass="26755">MKHFFGILGGLGPLATLNFMQALIEKTAANNDQEHLNCITFQHASIPDRTAFILKKSNVNPYPYLKEDVKKLEQMGVDFIVMPCNTAHYFYDKLQSETSVPIINMIEETVIYIKRNYPLLKKIGILATEGTIHSNLYKDVIETNGLIVIPTPIQIQENTNFLIYNQIKKNKVFDKDLYIKIVNQMMSLGCDAIILGCTELSIMNSTMKSISLPIPLIDAQQVLVEQTIKLAGKSMVK</sequence>
<dbReference type="InterPro" id="IPR001920">
    <property type="entry name" value="Asp/Glu_race"/>
</dbReference>
<keyword evidence="2" id="KW-0413">Isomerase</keyword>
<evidence type="ECO:0000256" key="1">
    <source>
        <dbReference type="ARBA" id="ARBA00007847"/>
    </source>
</evidence>
<dbReference type="Pfam" id="PF01177">
    <property type="entry name" value="Asp_Glu_race"/>
    <property type="match status" value="1"/>
</dbReference>
<dbReference type="PANTHER" id="PTHR21198:SF7">
    <property type="entry name" value="ASPARTATE-GLUTAMATE RACEMASE FAMILY"/>
    <property type="match status" value="1"/>
</dbReference>